<dbReference type="Pfam" id="PF01408">
    <property type="entry name" value="GFO_IDH_MocA"/>
    <property type="match status" value="1"/>
</dbReference>
<dbReference type="InterPro" id="IPR050463">
    <property type="entry name" value="Gfo/Idh/MocA_oxidrdct_glycsds"/>
</dbReference>
<evidence type="ECO:0000259" key="3">
    <source>
        <dbReference type="Pfam" id="PF01408"/>
    </source>
</evidence>
<dbReference type="Gene3D" id="3.30.360.10">
    <property type="entry name" value="Dihydrodipicolinate Reductase, domain 2"/>
    <property type="match status" value="1"/>
</dbReference>
<dbReference type="RefSeq" id="WP_359216605.1">
    <property type="nucleotide sequence ID" value="NZ_JBEZAM010000098.1"/>
</dbReference>
<proteinExistence type="predicted"/>
<dbReference type="Gene3D" id="3.40.50.720">
    <property type="entry name" value="NAD(P)-binding Rossmann-like Domain"/>
    <property type="match status" value="1"/>
</dbReference>
<keyword evidence="5" id="KW-1185">Reference proteome</keyword>
<dbReference type="InterPro" id="IPR000683">
    <property type="entry name" value="Gfo/Idh/MocA-like_OxRdtase_N"/>
</dbReference>
<feature type="compositionally biased region" description="Low complexity" evidence="2">
    <location>
        <begin position="310"/>
        <end position="328"/>
    </location>
</feature>
<evidence type="ECO:0000313" key="4">
    <source>
        <dbReference type="EMBL" id="MEU7298110.1"/>
    </source>
</evidence>
<dbReference type="Proteomes" id="UP001551210">
    <property type="component" value="Unassembled WGS sequence"/>
</dbReference>
<dbReference type="SUPFAM" id="SSF51735">
    <property type="entry name" value="NAD(P)-binding Rossmann-fold domains"/>
    <property type="match status" value="1"/>
</dbReference>
<gene>
    <name evidence="4" type="ORF">AB0A76_33795</name>
</gene>
<organism evidence="4 5">
    <name type="scientific">Streptomyces exfoliatus</name>
    <name type="common">Streptomyces hydrogenans</name>
    <dbReference type="NCBI Taxonomy" id="1905"/>
    <lineage>
        <taxon>Bacteria</taxon>
        <taxon>Bacillati</taxon>
        <taxon>Actinomycetota</taxon>
        <taxon>Actinomycetes</taxon>
        <taxon>Kitasatosporales</taxon>
        <taxon>Streptomycetaceae</taxon>
        <taxon>Streptomyces</taxon>
    </lineage>
</organism>
<dbReference type="PANTHER" id="PTHR43818:SF11">
    <property type="entry name" value="BCDNA.GH03377"/>
    <property type="match status" value="1"/>
</dbReference>
<sequence length="328" mass="33393">MVKHPGAKPRIGLLGTGPWAARTHAPALAGHAGVEFSGVWGRRPEAAAELAAASGTRAYDDVDALFAASDAVALALPPDVQAPLAVRAAEAGCHVLLDKPVATTVAGAREVAEAVEAAGVASVVFCTLRFAEPTARWIDAQAAAGGWFLGEAHWLGSLYGPGSSSAYAASPWRREKGGLWDVGPHVLSVYLPVLGDVTDITAVPGPADTHHLVLRHTSGASSTATLTLSAPPEAAGAALSLYGSAGRAELPRWEGAVGAFGAAVDALVTAARTGEPHPCDARFGLRLTEILTTAEAQVARRLQERPSREAVSSSAPDSAPHSASTAAP</sequence>
<dbReference type="InterPro" id="IPR036291">
    <property type="entry name" value="NAD(P)-bd_dom_sf"/>
</dbReference>
<evidence type="ECO:0000256" key="2">
    <source>
        <dbReference type="SAM" id="MobiDB-lite"/>
    </source>
</evidence>
<reference evidence="4 5" key="1">
    <citation type="submission" date="2024-06" db="EMBL/GenBank/DDBJ databases">
        <title>The Natural Products Discovery Center: Release of the First 8490 Sequenced Strains for Exploring Actinobacteria Biosynthetic Diversity.</title>
        <authorList>
            <person name="Kalkreuter E."/>
            <person name="Kautsar S.A."/>
            <person name="Yang D."/>
            <person name="Bader C.D."/>
            <person name="Teijaro C.N."/>
            <person name="Fluegel L."/>
            <person name="Davis C.M."/>
            <person name="Simpson J.R."/>
            <person name="Lauterbach L."/>
            <person name="Steele A.D."/>
            <person name="Gui C."/>
            <person name="Meng S."/>
            <person name="Li G."/>
            <person name="Viehrig K."/>
            <person name="Ye F."/>
            <person name="Su P."/>
            <person name="Kiefer A.F."/>
            <person name="Nichols A."/>
            <person name="Cepeda A.J."/>
            <person name="Yan W."/>
            <person name="Fan B."/>
            <person name="Jiang Y."/>
            <person name="Adhikari A."/>
            <person name="Zheng C.-J."/>
            <person name="Schuster L."/>
            <person name="Cowan T.M."/>
            <person name="Smanski M.J."/>
            <person name="Chevrette M.G."/>
            <person name="De Carvalho L.P.S."/>
            <person name="Shen B."/>
        </authorList>
    </citation>
    <scope>NUCLEOTIDE SEQUENCE [LARGE SCALE GENOMIC DNA]</scope>
    <source>
        <strain evidence="4 5">NPDC045705</strain>
    </source>
</reference>
<protein>
    <submittedName>
        <fullName evidence="4">Gfo/Idh/MocA family oxidoreductase</fullName>
    </submittedName>
</protein>
<keyword evidence="1" id="KW-0560">Oxidoreductase</keyword>
<dbReference type="EMBL" id="JBEZAM010000098">
    <property type="protein sequence ID" value="MEU7298110.1"/>
    <property type="molecule type" value="Genomic_DNA"/>
</dbReference>
<dbReference type="SUPFAM" id="SSF55347">
    <property type="entry name" value="Glyceraldehyde-3-phosphate dehydrogenase-like, C-terminal domain"/>
    <property type="match status" value="1"/>
</dbReference>
<feature type="region of interest" description="Disordered" evidence="2">
    <location>
        <begin position="300"/>
        <end position="328"/>
    </location>
</feature>
<evidence type="ECO:0000256" key="1">
    <source>
        <dbReference type="ARBA" id="ARBA00023002"/>
    </source>
</evidence>
<name>A0ABV3D6K0_STREX</name>
<comment type="caution">
    <text evidence="4">The sequence shown here is derived from an EMBL/GenBank/DDBJ whole genome shotgun (WGS) entry which is preliminary data.</text>
</comment>
<evidence type="ECO:0000313" key="5">
    <source>
        <dbReference type="Proteomes" id="UP001551210"/>
    </source>
</evidence>
<dbReference type="PANTHER" id="PTHR43818">
    <property type="entry name" value="BCDNA.GH03377"/>
    <property type="match status" value="1"/>
</dbReference>
<feature type="domain" description="Gfo/Idh/MocA-like oxidoreductase N-terminal" evidence="3">
    <location>
        <begin position="10"/>
        <end position="121"/>
    </location>
</feature>
<accession>A0ABV3D6K0</accession>